<proteinExistence type="predicted"/>
<protein>
    <recommendedName>
        <fullName evidence="3">Catalase</fullName>
    </recommendedName>
</protein>
<dbReference type="CDD" id="cd08152">
    <property type="entry name" value="y4iL_like"/>
    <property type="match status" value="1"/>
</dbReference>
<dbReference type="GO" id="GO:0020037">
    <property type="term" value="F:heme binding"/>
    <property type="evidence" value="ECO:0007669"/>
    <property type="project" value="InterPro"/>
</dbReference>
<gene>
    <name evidence="1" type="ORF">SAMN05192580_0523</name>
</gene>
<dbReference type="PROSITE" id="PS51402">
    <property type="entry name" value="CATALASE_3"/>
    <property type="match status" value="1"/>
</dbReference>
<dbReference type="InterPro" id="IPR018028">
    <property type="entry name" value="Catalase"/>
</dbReference>
<reference evidence="1 2" key="1">
    <citation type="submission" date="2016-10" db="EMBL/GenBank/DDBJ databases">
        <authorList>
            <person name="de Groot N.N."/>
        </authorList>
    </citation>
    <scope>NUCLEOTIDE SEQUENCE [LARGE SCALE GENOMIC DNA]</scope>
    <source>
        <strain evidence="1 2">S5-249</strain>
    </source>
</reference>
<dbReference type="Proteomes" id="UP000198824">
    <property type="component" value="Unassembled WGS sequence"/>
</dbReference>
<accession>A0A1I6JM97</accession>
<evidence type="ECO:0000313" key="2">
    <source>
        <dbReference type="Proteomes" id="UP000198824"/>
    </source>
</evidence>
<dbReference type="GO" id="GO:0004096">
    <property type="term" value="F:catalase activity"/>
    <property type="evidence" value="ECO:0007669"/>
    <property type="project" value="InterPro"/>
</dbReference>
<dbReference type="InterPro" id="IPR020835">
    <property type="entry name" value="Catalase_sf"/>
</dbReference>
<evidence type="ECO:0000313" key="1">
    <source>
        <dbReference type="EMBL" id="SFR80096.1"/>
    </source>
</evidence>
<dbReference type="PANTHER" id="PTHR36195:SF4">
    <property type="entry name" value="DOMAIN PROTEIN, PUTATIVE (AFU_ORTHOLOGUE AFUA_5G01990)-RELATED"/>
    <property type="match status" value="1"/>
</dbReference>
<dbReference type="GO" id="GO:0006979">
    <property type="term" value="P:response to oxidative stress"/>
    <property type="evidence" value="ECO:0007669"/>
    <property type="project" value="InterPro"/>
</dbReference>
<dbReference type="STRING" id="1166337.SAMN05192580_0523"/>
<evidence type="ECO:0008006" key="3">
    <source>
        <dbReference type="Google" id="ProtNLM"/>
    </source>
</evidence>
<dbReference type="Gene3D" id="2.40.180.10">
    <property type="entry name" value="Catalase core domain"/>
    <property type="match status" value="1"/>
</dbReference>
<dbReference type="EMBL" id="FOZG01000001">
    <property type="protein sequence ID" value="SFR80096.1"/>
    <property type="molecule type" value="Genomic_DNA"/>
</dbReference>
<sequence>MAAPVRYTPDVETIAPDEAETQAGLDQAMTEILETTSKDYGRAVRSVHAKGHALLKGRLIVAEGLPPELAQGLFAQGGEHEAILRFSTNAGDILDDSISLPRGLALKVLDVEGERLPGSEGDRTQDFILVNAPAFGAPEPKAFLGNLKLLAKTTDKAEWAKKALSATLRTIEAGVEALGGKSALLNQMGGAQQVHPLGETYWTQVPFRYGDHIAKLQLVPVSRELTEVSGMTINAAGRPDALREDINETIVEHGGVWELRVQLCVDLDAMPVEDASKEWDAEASPYRTVARLEVPAQLGWQTGASEQAEGALSFSVWHGLAAHRPLGGINRMRKQTYELSAGYRARFNGCPIHEPATLADVG</sequence>
<dbReference type="SUPFAM" id="SSF56634">
    <property type="entry name" value="Heme-dependent catalase-like"/>
    <property type="match status" value="1"/>
</dbReference>
<dbReference type="PANTHER" id="PTHR36195">
    <property type="entry name" value="DOMAIN PROTEIN, PUTATIVE (AFU_ORTHOLOGUE AFUA_5G01990)-RELATED-RELATED"/>
    <property type="match status" value="1"/>
</dbReference>
<name>A0A1I6JM97_9SPHN</name>
<keyword evidence="2" id="KW-1185">Reference proteome</keyword>
<dbReference type="RefSeq" id="WP_093310241.1">
    <property type="nucleotide sequence ID" value="NZ_FOZG01000001.1"/>
</dbReference>
<dbReference type="AlphaFoldDB" id="A0A1I6JM97"/>
<organism evidence="1 2">
    <name type="scientific">Sphingomonas jatrophae</name>
    <dbReference type="NCBI Taxonomy" id="1166337"/>
    <lineage>
        <taxon>Bacteria</taxon>
        <taxon>Pseudomonadati</taxon>
        <taxon>Pseudomonadota</taxon>
        <taxon>Alphaproteobacteria</taxon>
        <taxon>Sphingomonadales</taxon>
        <taxon>Sphingomonadaceae</taxon>
        <taxon>Sphingomonas</taxon>
    </lineage>
</organism>
<dbReference type="OrthoDB" id="9765610at2"/>